<dbReference type="KEGG" id="thal:A1OE_1498"/>
<organism evidence="2 3">
    <name type="scientific">Candidatus Endolissoclinum faulkneri L2</name>
    <dbReference type="NCBI Taxonomy" id="1193729"/>
    <lineage>
        <taxon>Bacteria</taxon>
        <taxon>Pseudomonadati</taxon>
        <taxon>Pseudomonadota</taxon>
        <taxon>Alphaproteobacteria</taxon>
        <taxon>Rhodospirillales</taxon>
        <taxon>Rhodospirillaceae</taxon>
        <taxon>Candidatus Endolissoclinum</taxon>
    </lineage>
</organism>
<dbReference type="EMBL" id="CP003539">
    <property type="protein sequence ID" value="AFX99667.1"/>
    <property type="molecule type" value="Genomic_DNA"/>
</dbReference>
<dbReference type="HOGENOM" id="CLU_3133525_0_0_5"/>
<accession>K7YQ28</accession>
<protein>
    <submittedName>
        <fullName evidence="2">Uncharacterized protein</fullName>
    </submittedName>
</protein>
<keyword evidence="1" id="KW-1133">Transmembrane helix</keyword>
<name>K7YQ28_9PROT</name>
<keyword evidence="1" id="KW-0812">Transmembrane</keyword>
<evidence type="ECO:0000313" key="3">
    <source>
        <dbReference type="Proteomes" id="UP000010077"/>
    </source>
</evidence>
<dbReference type="Proteomes" id="UP000010077">
    <property type="component" value="Chromosome"/>
</dbReference>
<evidence type="ECO:0000256" key="1">
    <source>
        <dbReference type="SAM" id="Phobius"/>
    </source>
</evidence>
<dbReference type="AlphaFoldDB" id="K7YQ28"/>
<sequence>MLIELNTNVERSFCLFYSINNAKELRTITVIISIEIILQLLVSIFILII</sequence>
<keyword evidence="1" id="KW-0472">Membrane</keyword>
<feature type="transmembrane region" description="Helical" evidence="1">
    <location>
        <begin position="28"/>
        <end position="48"/>
    </location>
</feature>
<keyword evidence="3" id="KW-1185">Reference proteome</keyword>
<reference evidence="2 3" key="1">
    <citation type="journal article" date="2012" name="Proc. Natl. Acad. Sci. U.S.A.">
        <title>Genome streamlining and chemical defense in a coral reef symbiosis.</title>
        <authorList>
            <person name="Kwan J.C."/>
            <person name="Donia M.S."/>
            <person name="Han A.W."/>
            <person name="Hirose E."/>
            <person name="Haygood M.G."/>
            <person name="Schmidt E.W."/>
        </authorList>
    </citation>
    <scope>NUCLEOTIDE SEQUENCE [LARGE SCALE GENOMIC DNA]</scope>
    <source>
        <strain evidence="2 3">L2</strain>
    </source>
</reference>
<gene>
    <name evidence="2" type="ORF">A1OE_1498</name>
</gene>
<evidence type="ECO:0000313" key="2">
    <source>
        <dbReference type="EMBL" id="AFX99667.1"/>
    </source>
</evidence>
<proteinExistence type="predicted"/>